<accession>A0A382SFM6</accession>
<keyword evidence="1" id="KW-1133">Transmembrane helix</keyword>
<dbReference type="EMBL" id="UINC01128485">
    <property type="protein sequence ID" value="SVD08265.1"/>
    <property type="molecule type" value="Genomic_DNA"/>
</dbReference>
<dbReference type="AlphaFoldDB" id="A0A382SFM6"/>
<keyword evidence="1" id="KW-0812">Transmembrane</keyword>
<feature type="transmembrane region" description="Helical" evidence="1">
    <location>
        <begin position="79"/>
        <end position="95"/>
    </location>
</feature>
<keyword evidence="1" id="KW-0472">Membrane</keyword>
<name>A0A382SFM6_9ZZZZ</name>
<gene>
    <name evidence="2" type="ORF">METZ01_LOCUS361119</name>
</gene>
<reference evidence="2" key="1">
    <citation type="submission" date="2018-05" db="EMBL/GenBank/DDBJ databases">
        <authorList>
            <person name="Lanie J.A."/>
            <person name="Ng W.-L."/>
            <person name="Kazmierczak K.M."/>
            <person name="Andrzejewski T.M."/>
            <person name="Davidsen T.M."/>
            <person name="Wayne K.J."/>
            <person name="Tettelin H."/>
            <person name="Glass J.I."/>
            <person name="Rusch D."/>
            <person name="Podicherti R."/>
            <person name="Tsui H.-C.T."/>
            <person name="Winkler M.E."/>
        </authorList>
    </citation>
    <scope>NUCLEOTIDE SEQUENCE</scope>
</reference>
<sequence length="161" mass="17242">VIELEKLFLKCLDTDSVHDSTTHEVVFITILIKEITMNIDKLAPIAAVIVALIAVVVVGDVDFIPFADGGGFDLEGNNQWFVLALVAIGLVHGLMSPVTDHASQAMIIVAAFAFPRLANTLDSIPAVGMYLNQFVDQFAIAIAGYAIAALCNEVKSRIMAN</sequence>
<feature type="non-terminal residue" evidence="2">
    <location>
        <position position="1"/>
    </location>
</feature>
<protein>
    <submittedName>
        <fullName evidence="2">Uncharacterized protein</fullName>
    </submittedName>
</protein>
<evidence type="ECO:0000256" key="1">
    <source>
        <dbReference type="SAM" id="Phobius"/>
    </source>
</evidence>
<evidence type="ECO:0000313" key="2">
    <source>
        <dbReference type="EMBL" id="SVD08265.1"/>
    </source>
</evidence>
<organism evidence="2">
    <name type="scientific">marine metagenome</name>
    <dbReference type="NCBI Taxonomy" id="408172"/>
    <lineage>
        <taxon>unclassified sequences</taxon>
        <taxon>metagenomes</taxon>
        <taxon>ecological metagenomes</taxon>
    </lineage>
</organism>
<feature type="transmembrane region" description="Helical" evidence="1">
    <location>
        <begin position="42"/>
        <end position="59"/>
    </location>
</feature>
<proteinExistence type="predicted"/>